<dbReference type="OrthoDB" id="6338087at2759"/>
<reference evidence="1" key="1">
    <citation type="submission" date="2023-01" db="EMBL/GenBank/DDBJ databases">
        <title>Genome assembly of the deep-sea coral Lophelia pertusa.</title>
        <authorList>
            <person name="Herrera S."/>
            <person name="Cordes E."/>
        </authorList>
    </citation>
    <scope>NUCLEOTIDE SEQUENCE</scope>
    <source>
        <strain evidence="1">USNM1676648</strain>
        <tissue evidence="1">Polyp</tissue>
    </source>
</reference>
<comment type="caution">
    <text evidence="1">The sequence shown here is derived from an EMBL/GenBank/DDBJ whole genome shotgun (WGS) entry which is preliminary data.</text>
</comment>
<sequence>MDKCMQLMDNGNEQVGRSCANTKLCQIAEKQCKDAKEARTGDCDVTCCATDLCNAGSTGSPLLWLSGLCYIAYTMLTNNLHTLF</sequence>
<dbReference type="AlphaFoldDB" id="A0A9X0A5Q5"/>
<organism evidence="1 2">
    <name type="scientific">Desmophyllum pertusum</name>
    <dbReference type="NCBI Taxonomy" id="174260"/>
    <lineage>
        <taxon>Eukaryota</taxon>
        <taxon>Metazoa</taxon>
        <taxon>Cnidaria</taxon>
        <taxon>Anthozoa</taxon>
        <taxon>Hexacorallia</taxon>
        <taxon>Scleractinia</taxon>
        <taxon>Caryophylliina</taxon>
        <taxon>Caryophylliidae</taxon>
        <taxon>Desmophyllum</taxon>
    </lineage>
</organism>
<accession>A0A9X0A5Q5</accession>
<protein>
    <submittedName>
        <fullName evidence="1">Uncharacterized protein</fullName>
    </submittedName>
</protein>
<evidence type="ECO:0000313" key="1">
    <source>
        <dbReference type="EMBL" id="KAJ7393901.1"/>
    </source>
</evidence>
<keyword evidence="2" id="KW-1185">Reference proteome</keyword>
<gene>
    <name evidence="1" type="ORF">OS493_003570</name>
</gene>
<proteinExistence type="predicted"/>
<name>A0A9X0A5Q5_9CNID</name>
<dbReference type="EMBL" id="MU825397">
    <property type="protein sequence ID" value="KAJ7393901.1"/>
    <property type="molecule type" value="Genomic_DNA"/>
</dbReference>
<evidence type="ECO:0000313" key="2">
    <source>
        <dbReference type="Proteomes" id="UP001163046"/>
    </source>
</evidence>
<dbReference type="Proteomes" id="UP001163046">
    <property type="component" value="Unassembled WGS sequence"/>
</dbReference>